<dbReference type="InterPro" id="IPR053184">
    <property type="entry name" value="FeoA-like"/>
</dbReference>
<evidence type="ECO:0000256" key="1">
    <source>
        <dbReference type="ARBA" id="ARBA00023004"/>
    </source>
</evidence>
<sequence length="89" mass="9743">MLMNTQTSLHSYPLNLAPEGEWLIVSAIKADKQIHARLAAMGIVEGCELQVLNRQATNGGFVVRCGETRWAIDKGIAYRIFVTTAPAKS</sequence>
<dbReference type="SMART" id="SM00899">
    <property type="entry name" value="FeoA"/>
    <property type="match status" value="1"/>
</dbReference>
<dbReference type="GO" id="GO:0046914">
    <property type="term" value="F:transition metal ion binding"/>
    <property type="evidence" value="ECO:0007669"/>
    <property type="project" value="InterPro"/>
</dbReference>
<organism evidence="3 4">
    <name type="scientific">Beggiatoa leptomitoformis</name>
    <dbReference type="NCBI Taxonomy" id="288004"/>
    <lineage>
        <taxon>Bacteria</taxon>
        <taxon>Pseudomonadati</taxon>
        <taxon>Pseudomonadota</taxon>
        <taxon>Gammaproteobacteria</taxon>
        <taxon>Thiotrichales</taxon>
        <taxon>Thiotrichaceae</taxon>
        <taxon>Beggiatoa</taxon>
    </lineage>
</organism>
<protein>
    <submittedName>
        <fullName evidence="3">Ferrous iron transport protein A</fullName>
    </submittedName>
</protein>
<feature type="domain" description="Ferrous iron transporter FeoA-like" evidence="2">
    <location>
        <begin position="12"/>
        <end position="84"/>
    </location>
</feature>
<keyword evidence="1" id="KW-0408">Iron</keyword>
<evidence type="ECO:0000313" key="3">
    <source>
        <dbReference type="EMBL" id="AUI70468.2"/>
    </source>
</evidence>
<dbReference type="PANTHER" id="PTHR43151:SF1">
    <property type="entry name" value="SSR2333 PROTEIN"/>
    <property type="match status" value="1"/>
</dbReference>
<dbReference type="InterPro" id="IPR008988">
    <property type="entry name" value="Transcriptional_repressor_C"/>
</dbReference>
<dbReference type="STRING" id="288004.AL038_05635"/>
<reference evidence="4" key="1">
    <citation type="submission" date="2016-12" db="EMBL/GenBank/DDBJ databases">
        <title>Complete Genome Sequence of Beggiatoa leptomitiformis D-401.</title>
        <authorList>
            <person name="Fomenkov A."/>
            <person name="Vincze T."/>
            <person name="Grabovich M."/>
            <person name="Anton B.P."/>
            <person name="Dubinina G."/>
            <person name="Orlova M."/>
            <person name="Belousova E."/>
            <person name="Roberts R.J."/>
        </authorList>
    </citation>
    <scope>NUCLEOTIDE SEQUENCE [LARGE SCALE GENOMIC DNA]</scope>
    <source>
        <strain evidence="4">D-401</strain>
    </source>
</reference>
<gene>
    <name evidence="3" type="ORF">BLE401_00340</name>
</gene>
<accession>A0A2N9YIW0</accession>
<dbReference type="Proteomes" id="UP000234271">
    <property type="component" value="Chromosome"/>
</dbReference>
<dbReference type="OrthoDB" id="5296943at2"/>
<dbReference type="RefSeq" id="WP_062150255.1">
    <property type="nucleotide sequence ID" value="NZ_CP012373.2"/>
</dbReference>
<dbReference type="PANTHER" id="PTHR43151">
    <property type="entry name" value="FEOA FAMILY PROTEIN"/>
    <property type="match status" value="1"/>
</dbReference>
<evidence type="ECO:0000259" key="2">
    <source>
        <dbReference type="SMART" id="SM00899"/>
    </source>
</evidence>
<dbReference type="InterPro" id="IPR038157">
    <property type="entry name" value="FeoA_core_dom"/>
</dbReference>
<dbReference type="SUPFAM" id="SSF50037">
    <property type="entry name" value="C-terminal domain of transcriptional repressors"/>
    <property type="match status" value="1"/>
</dbReference>
<dbReference type="AlphaFoldDB" id="A0A2N9YIW0"/>
<dbReference type="InterPro" id="IPR007167">
    <property type="entry name" value="Fe-transptr_FeoA-like"/>
</dbReference>
<dbReference type="Gene3D" id="2.30.30.90">
    <property type="match status" value="1"/>
</dbReference>
<name>A0A2N9YIW0_9GAMM</name>
<dbReference type="Pfam" id="PF04023">
    <property type="entry name" value="FeoA"/>
    <property type="match status" value="1"/>
</dbReference>
<dbReference type="EMBL" id="CP018889">
    <property type="protein sequence ID" value="AUI70468.2"/>
    <property type="molecule type" value="Genomic_DNA"/>
</dbReference>
<evidence type="ECO:0000313" key="4">
    <source>
        <dbReference type="Proteomes" id="UP000234271"/>
    </source>
</evidence>
<proteinExistence type="predicted"/>
<keyword evidence="4" id="KW-1185">Reference proteome</keyword>